<dbReference type="CDD" id="cd00082">
    <property type="entry name" value="HisKA"/>
    <property type="match status" value="1"/>
</dbReference>
<dbReference type="PROSITE" id="PS50112">
    <property type="entry name" value="PAS"/>
    <property type="match status" value="1"/>
</dbReference>
<dbReference type="PROSITE" id="PS50109">
    <property type="entry name" value="HIS_KIN"/>
    <property type="match status" value="1"/>
</dbReference>
<evidence type="ECO:0000313" key="18">
    <source>
        <dbReference type="Proteomes" id="UP000177876"/>
    </source>
</evidence>
<evidence type="ECO:0000256" key="13">
    <source>
        <dbReference type="ARBA" id="ARBA00023136"/>
    </source>
</evidence>
<evidence type="ECO:0000256" key="11">
    <source>
        <dbReference type="ARBA" id="ARBA00022989"/>
    </source>
</evidence>
<dbReference type="SMART" id="SM00091">
    <property type="entry name" value="PAS"/>
    <property type="match status" value="2"/>
</dbReference>
<dbReference type="InterPro" id="IPR005467">
    <property type="entry name" value="His_kinase_dom"/>
</dbReference>
<keyword evidence="10" id="KW-0067">ATP-binding</keyword>
<dbReference type="EMBL" id="MELK01000053">
    <property type="protein sequence ID" value="OFW55546.1"/>
    <property type="molecule type" value="Genomic_DNA"/>
</dbReference>
<accession>A0A1F2WFB6</accession>
<evidence type="ECO:0000256" key="4">
    <source>
        <dbReference type="ARBA" id="ARBA00012438"/>
    </source>
</evidence>
<dbReference type="InterPro" id="IPR003018">
    <property type="entry name" value="GAF"/>
</dbReference>
<dbReference type="InterPro" id="IPR050351">
    <property type="entry name" value="BphY/WalK/GraS-like"/>
</dbReference>
<evidence type="ECO:0000313" key="17">
    <source>
        <dbReference type="EMBL" id="OFW55546.1"/>
    </source>
</evidence>
<sequence>MDAMALGGERELTSPWEVFTSEDMIDSLKNSFFLVDRFGCFIYACRLFAKMLGESPESIIGKNISELLPNEHLNRFDAWRDKLLSGQSVEFEWELPLDDENPGYIRISLNPLLKDEELVGAVGMVFDITKVVIGERELEKKALLLQLQMDVLESLCETGGITETLREIVDRACEALSMDSGCLASVYPSERGWLARQIINNRWPVIGPDVVQWKEVPGKSLHQLLDNKEIFSLEEGEGPVEWVAPLEAKLALVTPMAASPGGAFVLIMVSSEERQWHGFEREFLQGLVSIGGQALQRAEMSAALRQSEESYMNLAEGIVEAIAIIESETLIYTNQAMAKLMGFEDGSEMKGMSLKDFVTPESLQELRLRSHRRGLAPGKMRIHLRRPAGQELLTDVEITHLAYGHRRAYQVMIKGCLERDDEDDTDFEFMSRLSHDFRTPLVSVNGFADVLQRLVGDHEDAKVEECVQGIKRGVKRLNRMVDNMLTLARADAVSTGGWSNPTRIIQEVVEDLRQFIYEAGVDIVIQPDIPPISVGESDLQEIFQNLLSNAIRAVRGVANPRVAVGYESSGGNHVFNVQDNGVGIPQKYHETIFKPLFRLATGADGSGLGLSIARKILRAHGGDIWIKSASGVGTTFYFSIPT</sequence>
<evidence type="ECO:0000259" key="15">
    <source>
        <dbReference type="PROSITE" id="PS50109"/>
    </source>
</evidence>
<dbReference type="Gene3D" id="1.10.287.130">
    <property type="match status" value="1"/>
</dbReference>
<dbReference type="GO" id="GO:0007234">
    <property type="term" value="P:osmosensory signaling via phosphorelay pathway"/>
    <property type="evidence" value="ECO:0007669"/>
    <property type="project" value="TreeGrafter"/>
</dbReference>
<feature type="domain" description="Histidine kinase" evidence="15">
    <location>
        <begin position="432"/>
        <end position="642"/>
    </location>
</feature>
<dbReference type="InterPro" id="IPR035965">
    <property type="entry name" value="PAS-like_dom_sf"/>
</dbReference>
<keyword evidence="13" id="KW-0472">Membrane</keyword>
<dbReference type="Pfam" id="PF02518">
    <property type="entry name" value="HATPase_c"/>
    <property type="match status" value="1"/>
</dbReference>
<comment type="subcellular location">
    <subcellularLocation>
        <location evidence="3">Cell membrane</location>
    </subcellularLocation>
    <subcellularLocation>
        <location evidence="2">Membrane</location>
        <topology evidence="2">Multi-pass membrane protein</topology>
    </subcellularLocation>
</comment>
<evidence type="ECO:0000256" key="10">
    <source>
        <dbReference type="ARBA" id="ARBA00022840"/>
    </source>
</evidence>
<dbReference type="Proteomes" id="UP000177876">
    <property type="component" value="Unassembled WGS sequence"/>
</dbReference>
<evidence type="ECO:0000256" key="12">
    <source>
        <dbReference type="ARBA" id="ARBA00023012"/>
    </source>
</evidence>
<dbReference type="SMART" id="SM00387">
    <property type="entry name" value="HATPase_c"/>
    <property type="match status" value="1"/>
</dbReference>
<dbReference type="AlphaFoldDB" id="A0A1F2WFB6"/>
<evidence type="ECO:0000256" key="7">
    <source>
        <dbReference type="ARBA" id="ARBA00022692"/>
    </source>
</evidence>
<organism evidence="17 18">
    <name type="scientific">Candidatus Solincola sediminis</name>
    <dbReference type="NCBI Taxonomy" id="1797199"/>
    <lineage>
        <taxon>Bacteria</taxon>
        <taxon>Bacillati</taxon>
        <taxon>Actinomycetota</taxon>
        <taxon>Candidatus Geothermincolia</taxon>
        <taxon>Candidatus Geothermincolales</taxon>
        <taxon>Candidatus Geothermincolaceae</taxon>
        <taxon>Candidatus Solincola</taxon>
    </lineage>
</organism>
<dbReference type="InterPro" id="IPR029016">
    <property type="entry name" value="GAF-like_dom_sf"/>
</dbReference>
<dbReference type="InterPro" id="IPR004358">
    <property type="entry name" value="Sig_transdc_His_kin-like_C"/>
</dbReference>
<dbReference type="Gene3D" id="3.30.450.40">
    <property type="match status" value="1"/>
</dbReference>
<keyword evidence="9" id="KW-0418">Kinase</keyword>
<dbReference type="GO" id="GO:0005886">
    <property type="term" value="C:plasma membrane"/>
    <property type="evidence" value="ECO:0007669"/>
    <property type="project" value="UniProtKB-SubCell"/>
</dbReference>
<evidence type="ECO:0000256" key="3">
    <source>
        <dbReference type="ARBA" id="ARBA00004236"/>
    </source>
</evidence>
<gene>
    <name evidence="17" type="ORF">A2Y75_09545</name>
</gene>
<dbReference type="SUPFAM" id="SSF47384">
    <property type="entry name" value="Homodimeric domain of signal transducing histidine kinase"/>
    <property type="match status" value="1"/>
</dbReference>
<dbReference type="Pfam" id="PF13426">
    <property type="entry name" value="PAS_9"/>
    <property type="match status" value="1"/>
</dbReference>
<dbReference type="Gene3D" id="3.30.565.10">
    <property type="entry name" value="Histidine kinase-like ATPase, C-terminal domain"/>
    <property type="match status" value="1"/>
</dbReference>
<evidence type="ECO:0000256" key="5">
    <source>
        <dbReference type="ARBA" id="ARBA00022553"/>
    </source>
</evidence>
<dbReference type="GO" id="GO:0000156">
    <property type="term" value="F:phosphorelay response regulator activity"/>
    <property type="evidence" value="ECO:0007669"/>
    <property type="project" value="TreeGrafter"/>
</dbReference>
<evidence type="ECO:0000256" key="6">
    <source>
        <dbReference type="ARBA" id="ARBA00022679"/>
    </source>
</evidence>
<evidence type="ECO:0000256" key="8">
    <source>
        <dbReference type="ARBA" id="ARBA00022741"/>
    </source>
</evidence>
<evidence type="ECO:0000259" key="16">
    <source>
        <dbReference type="PROSITE" id="PS50112"/>
    </source>
</evidence>
<dbReference type="Pfam" id="PF00512">
    <property type="entry name" value="HisKA"/>
    <property type="match status" value="1"/>
</dbReference>
<comment type="caution">
    <text evidence="17">The sequence shown here is derived from an EMBL/GenBank/DDBJ whole genome shotgun (WGS) entry which is preliminary data.</text>
</comment>
<evidence type="ECO:0000256" key="14">
    <source>
        <dbReference type="ARBA" id="ARBA00039401"/>
    </source>
</evidence>
<dbReference type="InterPro" id="IPR013656">
    <property type="entry name" value="PAS_4"/>
</dbReference>
<dbReference type="PANTHER" id="PTHR42878">
    <property type="entry name" value="TWO-COMPONENT HISTIDINE KINASE"/>
    <property type="match status" value="1"/>
</dbReference>
<dbReference type="SUPFAM" id="SSF55874">
    <property type="entry name" value="ATPase domain of HSP90 chaperone/DNA topoisomerase II/histidine kinase"/>
    <property type="match status" value="1"/>
</dbReference>
<dbReference type="InterPro" id="IPR000014">
    <property type="entry name" value="PAS"/>
</dbReference>
<dbReference type="EC" id="2.7.13.3" evidence="4"/>
<evidence type="ECO:0000256" key="2">
    <source>
        <dbReference type="ARBA" id="ARBA00004141"/>
    </source>
</evidence>
<keyword evidence="5" id="KW-0597">Phosphoprotein</keyword>
<dbReference type="STRING" id="1797197.A2Y75_09545"/>
<feature type="domain" description="PAS" evidence="16">
    <location>
        <begin position="24"/>
        <end position="87"/>
    </location>
</feature>
<dbReference type="SMART" id="SM00065">
    <property type="entry name" value="GAF"/>
    <property type="match status" value="1"/>
</dbReference>
<dbReference type="InterPro" id="IPR003594">
    <property type="entry name" value="HATPase_dom"/>
</dbReference>
<protein>
    <recommendedName>
        <fullName evidence="14">Sensor-like histidine kinase SenX3</fullName>
        <ecNumber evidence="4">2.7.13.3</ecNumber>
    </recommendedName>
</protein>
<dbReference type="CDD" id="cd00130">
    <property type="entry name" value="PAS"/>
    <property type="match status" value="2"/>
</dbReference>
<keyword evidence="7" id="KW-0812">Transmembrane</keyword>
<name>A0A1F2WFB6_9ACTN</name>
<comment type="catalytic activity">
    <reaction evidence="1">
        <text>ATP + protein L-histidine = ADP + protein N-phospho-L-histidine.</text>
        <dbReference type="EC" id="2.7.13.3"/>
    </reaction>
</comment>
<dbReference type="GO" id="GO:0030295">
    <property type="term" value="F:protein kinase activator activity"/>
    <property type="evidence" value="ECO:0007669"/>
    <property type="project" value="TreeGrafter"/>
</dbReference>
<keyword evidence="8" id="KW-0547">Nucleotide-binding</keyword>
<dbReference type="InterPro" id="IPR003661">
    <property type="entry name" value="HisK_dim/P_dom"/>
</dbReference>
<evidence type="ECO:0000256" key="1">
    <source>
        <dbReference type="ARBA" id="ARBA00000085"/>
    </source>
</evidence>
<dbReference type="InterPro" id="IPR036097">
    <property type="entry name" value="HisK_dim/P_sf"/>
</dbReference>
<reference evidence="17 18" key="1">
    <citation type="journal article" date="2016" name="Nat. Commun.">
        <title>Thousands of microbial genomes shed light on interconnected biogeochemical processes in an aquifer system.</title>
        <authorList>
            <person name="Anantharaman K."/>
            <person name="Brown C.T."/>
            <person name="Hug L.A."/>
            <person name="Sharon I."/>
            <person name="Castelle C.J."/>
            <person name="Probst A.J."/>
            <person name="Thomas B.C."/>
            <person name="Singh A."/>
            <person name="Wilkins M.J."/>
            <person name="Karaoz U."/>
            <person name="Brodie E.L."/>
            <person name="Williams K.H."/>
            <person name="Hubbard S.S."/>
            <person name="Banfield J.F."/>
        </authorList>
    </citation>
    <scope>NUCLEOTIDE SEQUENCE [LARGE SCALE GENOMIC DNA]</scope>
</reference>
<proteinExistence type="predicted"/>
<dbReference type="SUPFAM" id="SSF55781">
    <property type="entry name" value="GAF domain-like"/>
    <property type="match status" value="1"/>
</dbReference>
<dbReference type="Pfam" id="PF08448">
    <property type="entry name" value="PAS_4"/>
    <property type="match status" value="1"/>
</dbReference>
<dbReference type="GO" id="GO:0005524">
    <property type="term" value="F:ATP binding"/>
    <property type="evidence" value="ECO:0007669"/>
    <property type="project" value="UniProtKB-KW"/>
</dbReference>
<dbReference type="PRINTS" id="PR00344">
    <property type="entry name" value="BCTRLSENSOR"/>
</dbReference>
<keyword evidence="12" id="KW-0902">Two-component regulatory system</keyword>
<dbReference type="SMART" id="SM00388">
    <property type="entry name" value="HisKA"/>
    <property type="match status" value="1"/>
</dbReference>
<dbReference type="Gene3D" id="3.30.450.20">
    <property type="entry name" value="PAS domain"/>
    <property type="match status" value="2"/>
</dbReference>
<evidence type="ECO:0000256" key="9">
    <source>
        <dbReference type="ARBA" id="ARBA00022777"/>
    </source>
</evidence>
<dbReference type="GO" id="GO:0000155">
    <property type="term" value="F:phosphorelay sensor kinase activity"/>
    <property type="evidence" value="ECO:0007669"/>
    <property type="project" value="InterPro"/>
</dbReference>
<keyword evidence="11" id="KW-1133">Transmembrane helix</keyword>
<keyword evidence="6" id="KW-0808">Transferase</keyword>
<dbReference type="PANTHER" id="PTHR42878:SF7">
    <property type="entry name" value="SENSOR HISTIDINE KINASE GLRK"/>
    <property type="match status" value="1"/>
</dbReference>
<dbReference type="NCBIfam" id="TIGR00229">
    <property type="entry name" value="sensory_box"/>
    <property type="match status" value="2"/>
</dbReference>
<dbReference type="InterPro" id="IPR036890">
    <property type="entry name" value="HATPase_C_sf"/>
</dbReference>
<dbReference type="SUPFAM" id="SSF55785">
    <property type="entry name" value="PYP-like sensor domain (PAS domain)"/>
    <property type="match status" value="2"/>
</dbReference>